<feature type="region of interest" description="Disordered" evidence="1">
    <location>
        <begin position="1"/>
        <end position="92"/>
    </location>
</feature>
<feature type="compositionally biased region" description="Acidic residues" evidence="1">
    <location>
        <begin position="8"/>
        <end position="18"/>
    </location>
</feature>
<feature type="compositionally biased region" description="Basic and acidic residues" evidence="1">
    <location>
        <begin position="19"/>
        <end position="32"/>
    </location>
</feature>
<dbReference type="InterPro" id="IPR013083">
    <property type="entry name" value="Znf_RING/FYVE/PHD"/>
</dbReference>
<sequence>MESQAEFDPMDELQDLEEQQERRALAGCDHARQQAGIANPDLWKPNDDGDVEMEDSHPDEQSAHPANDNLEMLDEEAKEVSGVSDDDDEDNDNTVCTVCKTSEDEGNILMCDICDAGAIFQCGLGPV</sequence>
<dbReference type="InterPro" id="IPR011011">
    <property type="entry name" value="Znf_FYVE_PHD"/>
</dbReference>
<comment type="caution">
    <text evidence="2">The sequence shown here is derived from an EMBL/GenBank/DDBJ whole genome shotgun (WGS) entry which is preliminary data.</text>
</comment>
<protein>
    <submittedName>
        <fullName evidence="2">Uncharacterized protein</fullName>
    </submittedName>
</protein>
<dbReference type="SUPFAM" id="SSF57903">
    <property type="entry name" value="FYVE/PHD zinc finger"/>
    <property type="match status" value="1"/>
</dbReference>
<reference evidence="2" key="1">
    <citation type="submission" date="2021-12" db="EMBL/GenBank/DDBJ databases">
        <title>Prjna785345.</title>
        <authorList>
            <person name="Rujirawat T."/>
            <person name="Krajaejun T."/>
        </authorList>
    </citation>
    <scope>NUCLEOTIDE SEQUENCE</scope>
    <source>
        <strain evidence="2">Pi057C3</strain>
    </source>
</reference>
<keyword evidence="3" id="KW-1185">Reference proteome</keyword>
<dbReference type="Proteomes" id="UP001209570">
    <property type="component" value="Unassembled WGS sequence"/>
</dbReference>
<gene>
    <name evidence="2" type="ORF">P43SY_007106</name>
</gene>
<evidence type="ECO:0000313" key="2">
    <source>
        <dbReference type="EMBL" id="KAJ0393345.1"/>
    </source>
</evidence>
<dbReference type="AlphaFoldDB" id="A0AAD5LC72"/>
<dbReference type="Gene3D" id="3.30.40.10">
    <property type="entry name" value="Zinc/RING finger domain, C3HC4 (zinc finger)"/>
    <property type="match status" value="1"/>
</dbReference>
<dbReference type="EMBL" id="JAKCXM010000503">
    <property type="protein sequence ID" value="KAJ0393345.1"/>
    <property type="molecule type" value="Genomic_DNA"/>
</dbReference>
<name>A0AAD5LC72_PYTIN</name>
<evidence type="ECO:0000256" key="1">
    <source>
        <dbReference type="SAM" id="MobiDB-lite"/>
    </source>
</evidence>
<accession>A0AAD5LC72</accession>
<evidence type="ECO:0000313" key="3">
    <source>
        <dbReference type="Proteomes" id="UP001209570"/>
    </source>
</evidence>
<organism evidence="2 3">
    <name type="scientific">Pythium insidiosum</name>
    <name type="common">Pythiosis disease agent</name>
    <dbReference type="NCBI Taxonomy" id="114742"/>
    <lineage>
        <taxon>Eukaryota</taxon>
        <taxon>Sar</taxon>
        <taxon>Stramenopiles</taxon>
        <taxon>Oomycota</taxon>
        <taxon>Peronosporomycetes</taxon>
        <taxon>Pythiales</taxon>
        <taxon>Pythiaceae</taxon>
        <taxon>Pythium</taxon>
    </lineage>
</organism>
<proteinExistence type="predicted"/>